<sequence length="78" mass="8714">MFWGQFQEKPDTVLWQESRQAKLWKGPADRGVERLSAQGSDGGFCRKGGRSAFGSGTRRPLCASAGRPTPRTQEMRRT</sequence>
<keyword evidence="3" id="KW-1185">Reference proteome</keyword>
<dbReference type="EMBL" id="CCMZ01000017">
    <property type="protein sequence ID" value="CDX17799.1"/>
    <property type="molecule type" value="Genomic_DNA"/>
</dbReference>
<dbReference type="AlphaFoldDB" id="A0A090FFM3"/>
<reference evidence="3" key="1">
    <citation type="submission" date="2014-08" db="EMBL/GenBank/DDBJ databases">
        <authorList>
            <person name="Moulin L."/>
        </authorList>
    </citation>
    <scope>NUCLEOTIDE SEQUENCE [LARGE SCALE GENOMIC DNA]</scope>
</reference>
<dbReference type="Proteomes" id="UP000045285">
    <property type="component" value="Unassembled WGS sequence"/>
</dbReference>
<evidence type="ECO:0000313" key="2">
    <source>
        <dbReference type="EMBL" id="CDX17799.1"/>
    </source>
</evidence>
<accession>A0A090FFM3</accession>
<feature type="region of interest" description="Disordered" evidence="1">
    <location>
        <begin position="35"/>
        <end position="78"/>
    </location>
</feature>
<organism evidence="2 3">
    <name type="scientific">Mesorhizobium plurifarium</name>
    <dbReference type="NCBI Taxonomy" id="69974"/>
    <lineage>
        <taxon>Bacteria</taxon>
        <taxon>Pseudomonadati</taxon>
        <taxon>Pseudomonadota</taxon>
        <taxon>Alphaproteobacteria</taxon>
        <taxon>Hyphomicrobiales</taxon>
        <taxon>Phyllobacteriaceae</taxon>
        <taxon>Mesorhizobium</taxon>
    </lineage>
</organism>
<evidence type="ECO:0000256" key="1">
    <source>
        <dbReference type="SAM" id="MobiDB-lite"/>
    </source>
</evidence>
<proteinExistence type="predicted"/>
<gene>
    <name evidence="2" type="ORF">MPL3356_240185</name>
</gene>
<evidence type="ECO:0000313" key="3">
    <source>
        <dbReference type="Proteomes" id="UP000045285"/>
    </source>
</evidence>
<protein>
    <submittedName>
        <fullName evidence="2">Uncharacterized protein</fullName>
    </submittedName>
</protein>
<name>A0A090FFM3_MESPL</name>